<dbReference type="PATRIC" id="fig|1166018.3.peg.3809"/>
<evidence type="ECO:0000256" key="2">
    <source>
        <dbReference type="ARBA" id="ARBA00022490"/>
    </source>
</evidence>
<dbReference type="Proteomes" id="UP000011058">
    <property type="component" value="Chromosome"/>
</dbReference>
<evidence type="ECO:0000256" key="3">
    <source>
        <dbReference type="ARBA" id="ARBA00022603"/>
    </source>
</evidence>
<keyword evidence="10" id="KW-1185">Reference proteome</keyword>
<keyword evidence="4 9" id="KW-0808">Transferase</keyword>
<dbReference type="KEGG" id="fae:FAES_2061"/>
<dbReference type="GO" id="GO:0032259">
    <property type="term" value="P:methylation"/>
    <property type="evidence" value="ECO:0007669"/>
    <property type="project" value="UniProtKB-KW"/>
</dbReference>
<dbReference type="InterPro" id="IPR041532">
    <property type="entry name" value="RlmI-like_PUA"/>
</dbReference>
<name>I0K7G7_9BACT</name>
<dbReference type="OrthoDB" id="9805492at2"/>
<dbReference type="PANTHER" id="PTHR42873">
    <property type="entry name" value="RIBOSOMAL RNA LARGE SUBUNIT METHYLTRANSFERASE"/>
    <property type="match status" value="1"/>
</dbReference>
<proteinExistence type="inferred from homology"/>
<organism evidence="9 10">
    <name type="scientific">Fibrella aestuarina BUZ 2</name>
    <dbReference type="NCBI Taxonomy" id="1166018"/>
    <lineage>
        <taxon>Bacteria</taxon>
        <taxon>Pseudomonadati</taxon>
        <taxon>Bacteroidota</taxon>
        <taxon>Cytophagia</taxon>
        <taxon>Cytophagales</taxon>
        <taxon>Spirosomataceae</taxon>
        <taxon>Fibrella</taxon>
    </lineage>
</organism>
<dbReference type="InterPro" id="IPR019614">
    <property type="entry name" value="SAM-dep_methyl-trfase"/>
</dbReference>
<dbReference type="GO" id="GO:0008168">
    <property type="term" value="F:methyltransferase activity"/>
    <property type="evidence" value="ECO:0007669"/>
    <property type="project" value="UniProtKB-KW"/>
</dbReference>
<dbReference type="Gene3D" id="2.30.130.10">
    <property type="entry name" value="PUA domain"/>
    <property type="match status" value="1"/>
</dbReference>
<dbReference type="CDD" id="cd21153">
    <property type="entry name" value="PUA_RlmI"/>
    <property type="match status" value="1"/>
</dbReference>
<keyword evidence="3 9" id="KW-0489">Methyltransferase</keyword>
<dbReference type="CDD" id="cd02440">
    <property type="entry name" value="AdoMet_MTases"/>
    <property type="match status" value="1"/>
</dbReference>
<dbReference type="eggNOG" id="COG1092">
    <property type="taxonomic scope" value="Bacteria"/>
</dbReference>
<dbReference type="SUPFAM" id="SSF88697">
    <property type="entry name" value="PUA domain-like"/>
    <property type="match status" value="1"/>
</dbReference>
<dbReference type="EMBL" id="HE796683">
    <property type="protein sequence ID" value="CCH00070.1"/>
    <property type="molecule type" value="Genomic_DNA"/>
</dbReference>
<accession>I0K7G7</accession>
<dbReference type="STRING" id="1166018.FAES_2061"/>
<keyword evidence="5" id="KW-0949">S-adenosyl-L-methionine</keyword>
<dbReference type="InterPro" id="IPR029063">
    <property type="entry name" value="SAM-dependent_MTases_sf"/>
</dbReference>
<evidence type="ECO:0000256" key="5">
    <source>
        <dbReference type="ARBA" id="ARBA00022691"/>
    </source>
</evidence>
<dbReference type="AlphaFoldDB" id="I0K7G7"/>
<comment type="similarity">
    <text evidence="6">Belongs to the methyltransferase superfamily. RlmI family.</text>
</comment>
<dbReference type="SUPFAM" id="SSF53335">
    <property type="entry name" value="S-adenosyl-L-methionine-dependent methyltransferases"/>
    <property type="match status" value="1"/>
</dbReference>
<dbReference type="Gene3D" id="3.40.50.150">
    <property type="entry name" value="Vaccinia Virus protein VP39"/>
    <property type="match status" value="1"/>
</dbReference>
<evidence type="ECO:0000256" key="4">
    <source>
        <dbReference type="ARBA" id="ARBA00022679"/>
    </source>
</evidence>
<gene>
    <name evidence="9" type="ORF">FAES_2061</name>
</gene>
<dbReference type="PROSITE" id="PS50890">
    <property type="entry name" value="PUA"/>
    <property type="match status" value="1"/>
</dbReference>
<dbReference type="RefSeq" id="WP_015331169.1">
    <property type="nucleotide sequence ID" value="NC_020054.1"/>
</dbReference>
<keyword evidence="2" id="KW-0963">Cytoplasm</keyword>
<dbReference type="Pfam" id="PF10672">
    <property type="entry name" value="Methyltrans_SAM"/>
    <property type="match status" value="1"/>
</dbReference>
<dbReference type="InterPro" id="IPR015947">
    <property type="entry name" value="PUA-like_sf"/>
</dbReference>
<evidence type="ECO:0000313" key="10">
    <source>
        <dbReference type="Proteomes" id="UP000011058"/>
    </source>
</evidence>
<reference evidence="9 10" key="1">
    <citation type="journal article" date="2012" name="J. Bacteriol.">
        <title>Genome Sequence of Fibrella aestuarina BUZ 2T, a Filamentous Marine Bacterium.</title>
        <authorList>
            <person name="Filippini M."/>
            <person name="Qi W."/>
            <person name="Blom J."/>
            <person name="Goesmann A."/>
            <person name="Smits T.H."/>
            <person name="Bagheri H.C."/>
        </authorList>
    </citation>
    <scope>NUCLEOTIDE SEQUENCE [LARGE SCALE GENOMIC DNA]</scope>
    <source>
        <strain evidence="10">BUZ 2T</strain>
    </source>
</reference>
<dbReference type="HOGENOM" id="CLU_014042_0_0_10"/>
<comment type="subcellular location">
    <subcellularLocation>
        <location evidence="1">Cytoplasm</location>
    </subcellularLocation>
</comment>
<sequence length="398" mass="44109">MTFPKVHLQKGRDEAVRRFHPWVFSGAVAKRDDGIDDGDVVEVFDSRGTYLGTGHFHDGSIQVRLFSFAAHTNSQPIDPGVPFWAQKLERIRAVRRSVVPAQTNCYRLVHGEGDGCSGLIIDMYDGVAVFQAHSIGMHRHRQAICEALEQVFGTELVAIYDKSAETLPDQYAAGVQNGYRFGRAQTPRPVRENGHTFLVDWITGQKTGFFLDQRDNRQLLARYVADKRVLNAFCYSGGFSVYALAAGATLVHSVDVSQKAIDLTNQNIAANPGFAGEHEAIADDVMHYLKAHDHQYDVVVLDPPAYAKSLSARHRAVQGYKRLNVEGLKRVAAGGILFTFSCSQVVDRELFYNTVVAAAIEAGRQVRVLHHLSQPADHPVSLFHPEGGYLKGLVLWVE</sequence>
<evidence type="ECO:0000259" key="8">
    <source>
        <dbReference type="Pfam" id="PF17785"/>
    </source>
</evidence>
<dbReference type="Pfam" id="PF17785">
    <property type="entry name" value="PUA_3"/>
    <property type="match status" value="1"/>
</dbReference>
<evidence type="ECO:0000256" key="1">
    <source>
        <dbReference type="ARBA" id="ARBA00004496"/>
    </source>
</evidence>
<dbReference type="GO" id="GO:0005737">
    <property type="term" value="C:cytoplasm"/>
    <property type="evidence" value="ECO:0007669"/>
    <property type="project" value="UniProtKB-SubCell"/>
</dbReference>
<dbReference type="InterPro" id="IPR036974">
    <property type="entry name" value="PUA_sf"/>
</dbReference>
<feature type="domain" description="RlmI-like PUA" evidence="8">
    <location>
        <begin position="6"/>
        <end position="68"/>
    </location>
</feature>
<evidence type="ECO:0000256" key="6">
    <source>
        <dbReference type="ARBA" id="ARBA00038091"/>
    </source>
</evidence>
<dbReference type="PANTHER" id="PTHR42873:SF1">
    <property type="entry name" value="S-ADENOSYLMETHIONINE-DEPENDENT METHYLTRANSFERASE DOMAIN-CONTAINING PROTEIN"/>
    <property type="match status" value="1"/>
</dbReference>
<dbReference type="Gene3D" id="3.30.750.80">
    <property type="entry name" value="RNA methyltransferase domain (HRMD) like"/>
    <property type="match status" value="1"/>
</dbReference>
<dbReference type="CDD" id="cd11572">
    <property type="entry name" value="RlmI_M_like"/>
    <property type="match status" value="1"/>
</dbReference>
<feature type="domain" description="S-adenosylmethionine-dependent methyltransferase" evidence="7">
    <location>
        <begin position="107"/>
        <end position="343"/>
    </location>
</feature>
<protein>
    <submittedName>
        <fullName evidence="9">Methyltransferase</fullName>
    </submittedName>
</protein>
<evidence type="ECO:0000313" key="9">
    <source>
        <dbReference type="EMBL" id="CCH00070.1"/>
    </source>
</evidence>
<evidence type="ECO:0000259" key="7">
    <source>
        <dbReference type="Pfam" id="PF10672"/>
    </source>
</evidence>
<dbReference type="GO" id="GO:0003723">
    <property type="term" value="F:RNA binding"/>
    <property type="evidence" value="ECO:0007669"/>
    <property type="project" value="InterPro"/>
</dbReference>